<sequence length="296" mass="31912">MTLDPSDHPRGQPHLSSASGLARVGRKLYIAADDEHHLVQLDADDPVACPLRMVQFAPGALPDDHAQRKKAKPDLEVLVHVPPLTAQQNGLLAAFGSASTPRRQRAFVFPVDRHGELVGLPRTVSLEQLHAALHGRLGEPNFEAAFFDGTHLHLFQRAHRGHPYNAHIRYQGAPAARWLAGTGTVPPPLDIATVDLGSIDGVPLGITDAAAWPAGGWVFSAVAEDTSNPYDDGACVGSVIGWCDARNRVVRCERLKDAPKVEGVVLADDDRLWLVTDADDPARPSELLELRLSALS</sequence>
<gene>
    <name evidence="1" type="ORF">M8A51_10925</name>
</gene>
<organism evidence="1 2">
    <name type="scientific">Caldimonas mangrovi</name>
    <dbReference type="NCBI Taxonomy" id="2944811"/>
    <lineage>
        <taxon>Bacteria</taxon>
        <taxon>Pseudomonadati</taxon>
        <taxon>Pseudomonadota</taxon>
        <taxon>Betaproteobacteria</taxon>
        <taxon>Burkholderiales</taxon>
        <taxon>Sphaerotilaceae</taxon>
        <taxon>Caldimonas</taxon>
    </lineage>
</organism>
<reference evidence="1" key="1">
    <citation type="submission" date="2022-05" db="EMBL/GenBank/DDBJ databases">
        <title>Schlegelella sp. nov., isolated from mangrove soil.</title>
        <authorList>
            <person name="Liu Y."/>
            <person name="Ge X."/>
            <person name="Liu W."/>
        </authorList>
    </citation>
    <scope>NUCLEOTIDE SEQUENCE</scope>
    <source>
        <strain evidence="1">S2-27</strain>
    </source>
</reference>
<evidence type="ECO:0008006" key="3">
    <source>
        <dbReference type="Google" id="ProtNLM"/>
    </source>
</evidence>
<evidence type="ECO:0000313" key="2">
    <source>
        <dbReference type="Proteomes" id="UP001165541"/>
    </source>
</evidence>
<keyword evidence="2" id="KW-1185">Reference proteome</keyword>
<dbReference type="Pfam" id="PF22000">
    <property type="entry name" value="DUF6929"/>
    <property type="match status" value="1"/>
</dbReference>
<comment type="caution">
    <text evidence="1">The sequence shown here is derived from an EMBL/GenBank/DDBJ whole genome shotgun (WGS) entry which is preliminary data.</text>
</comment>
<protein>
    <recommendedName>
        <fullName evidence="3">Phytase-like domain-containing protein</fullName>
    </recommendedName>
</protein>
<dbReference type="Proteomes" id="UP001165541">
    <property type="component" value="Unassembled WGS sequence"/>
</dbReference>
<evidence type="ECO:0000313" key="1">
    <source>
        <dbReference type="EMBL" id="MCM5680046.1"/>
    </source>
</evidence>
<dbReference type="InterPro" id="IPR053851">
    <property type="entry name" value="DUF6929"/>
</dbReference>
<name>A0ABT0YMT8_9BURK</name>
<accession>A0ABT0YMT8</accession>
<dbReference type="RefSeq" id="WP_251778286.1">
    <property type="nucleotide sequence ID" value="NZ_JAMKFE010000005.1"/>
</dbReference>
<dbReference type="EMBL" id="JAMKFE010000005">
    <property type="protein sequence ID" value="MCM5680046.1"/>
    <property type="molecule type" value="Genomic_DNA"/>
</dbReference>
<proteinExistence type="predicted"/>